<organism evidence="3 4">
    <name type="scientific">Streptomyces bangladeshensis</name>
    <dbReference type="NCBI Taxonomy" id="295352"/>
    <lineage>
        <taxon>Bacteria</taxon>
        <taxon>Bacillati</taxon>
        <taxon>Actinomycetota</taxon>
        <taxon>Actinomycetes</taxon>
        <taxon>Kitasatosporales</taxon>
        <taxon>Streptomycetaceae</taxon>
        <taxon>Streptomyces</taxon>
    </lineage>
</organism>
<reference evidence="3 4" key="1">
    <citation type="journal article" date="2019" name="Int. J. Syst. Evol. Microbiol.">
        <title>The Global Catalogue of Microorganisms (GCM) 10K type strain sequencing project: providing services to taxonomists for standard genome sequencing and annotation.</title>
        <authorList>
            <consortium name="The Broad Institute Genomics Platform"/>
            <consortium name="The Broad Institute Genome Sequencing Center for Infectious Disease"/>
            <person name="Wu L."/>
            <person name="Ma J."/>
        </authorList>
    </citation>
    <scope>NUCLEOTIDE SEQUENCE [LARGE SCALE GENOMIC DNA]</scope>
    <source>
        <strain evidence="3 4">JCM 14924</strain>
    </source>
</reference>
<evidence type="ECO:0000259" key="2">
    <source>
        <dbReference type="Pfam" id="PF14016"/>
    </source>
</evidence>
<dbReference type="RefSeq" id="WP_059253829.1">
    <property type="nucleotide sequence ID" value="NZ_BAAAOQ010000022.1"/>
</dbReference>
<evidence type="ECO:0000313" key="3">
    <source>
        <dbReference type="EMBL" id="GAA2202120.1"/>
    </source>
</evidence>
<accession>A0ABN3C0G5</accession>
<keyword evidence="4" id="KW-1185">Reference proteome</keyword>
<gene>
    <name evidence="3" type="ORF">GCM10009787_59860</name>
</gene>
<feature type="signal peptide" evidence="1">
    <location>
        <begin position="1"/>
        <end position="29"/>
    </location>
</feature>
<name>A0ABN3C0G5_9ACTN</name>
<comment type="caution">
    <text evidence="3">The sequence shown here is derived from an EMBL/GenBank/DDBJ whole genome shotgun (WGS) entry which is preliminary data.</text>
</comment>
<sequence length="188" mass="18741">MSATIRPAGALAALTAALAALTAAFALTACDTGPAAAPDAAVPPCRTASLTWRLSLLDGDAGRPGADRADARLTAVNRGPGACLFTGYPSLEIHNGKAESIVGTGSGHPAPLALPGEAAVTVGLRYTPRGTEGAGTWCVRQHHAVVRAPHDTRAAVVPVEDAHGKAAVLDACGETIAMAAPRRAANGS</sequence>
<feature type="chain" id="PRO_5046490675" description="DUF4232 domain-containing protein" evidence="1">
    <location>
        <begin position="30"/>
        <end position="188"/>
    </location>
</feature>
<evidence type="ECO:0000256" key="1">
    <source>
        <dbReference type="SAM" id="SignalP"/>
    </source>
</evidence>
<evidence type="ECO:0000313" key="4">
    <source>
        <dbReference type="Proteomes" id="UP001501391"/>
    </source>
</evidence>
<keyword evidence="1" id="KW-0732">Signal</keyword>
<feature type="domain" description="DUF4232" evidence="2">
    <location>
        <begin position="45"/>
        <end position="163"/>
    </location>
</feature>
<dbReference type="EMBL" id="BAAAOQ010000022">
    <property type="protein sequence ID" value="GAA2202120.1"/>
    <property type="molecule type" value="Genomic_DNA"/>
</dbReference>
<protein>
    <recommendedName>
        <fullName evidence="2">DUF4232 domain-containing protein</fullName>
    </recommendedName>
</protein>
<dbReference type="InterPro" id="IPR025326">
    <property type="entry name" value="DUF4232"/>
</dbReference>
<proteinExistence type="predicted"/>
<dbReference type="Pfam" id="PF14016">
    <property type="entry name" value="DUF4232"/>
    <property type="match status" value="1"/>
</dbReference>
<dbReference type="PROSITE" id="PS51257">
    <property type="entry name" value="PROKAR_LIPOPROTEIN"/>
    <property type="match status" value="1"/>
</dbReference>
<dbReference type="Proteomes" id="UP001501391">
    <property type="component" value="Unassembled WGS sequence"/>
</dbReference>